<evidence type="ECO:0000256" key="1">
    <source>
        <dbReference type="SAM" id="SignalP"/>
    </source>
</evidence>
<name>A0AAD6HAH5_9EURO</name>
<accession>A0AAD6HAH5</accession>
<keyword evidence="1" id="KW-0732">Signal</keyword>
<organism evidence="2 3">
    <name type="scientific">Penicillium malachiteum</name>
    <dbReference type="NCBI Taxonomy" id="1324776"/>
    <lineage>
        <taxon>Eukaryota</taxon>
        <taxon>Fungi</taxon>
        <taxon>Dikarya</taxon>
        <taxon>Ascomycota</taxon>
        <taxon>Pezizomycotina</taxon>
        <taxon>Eurotiomycetes</taxon>
        <taxon>Eurotiomycetidae</taxon>
        <taxon>Eurotiales</taxon>
        <taxon>Aspergillaceae</taxon>
        <taxon>Penicillium</taxon>
    </lineage>
</organism>
<dbReference type="AlphaFoldDB" id="A0AAD6HAH5"/>
<dbReference type="EMBL" id="JAQJAN010000023">
    <property type="protein sequence ID" value="KAJ5703374.1"/>
    <property type="molecule type" value="Genomic_DNA"/>
</dbReference>
<reference evidence="2" key="1">
    <citation type="journal article" date="2023" name="IMA Fungus">
        <title>Comparative genomic study of the Penicillium genus elucidates a diverse pangenome and 15 lateral gene transfer events.</title>
        <authorList>
            <person name="Petersen C."/>
            <person name="Sorensen T."/>
            <person name="Nielsen M.R."/>
            <person name="Sondergaard T.E."/>
            <person name="Sorensen J.L."/>
            <person name="Fitzpatrick D.A."/>
            <person name="Frisvad J.C."/>
            <person name="Nielsen K.L."/>
        </authorList>
    </citation>
    <scope>NUCLEOTIDE SEQUENCE</scope>
    <source>
        <strain evidence="2">IBT 17514</strain>
    </source>
</reference>
<reference evidence="2" key="2">
    <citation type="submission" date="2023-01" db="EMBL/GenBank/DDBJ databases">
        <authorList>
            <person name="Petersen C."/>
        </authorList>
    </citation>
    <scope>NUCLEOTIDE SEQUENCE</scope>
    <source>
        <strain evidence="2">IBT 17514</strain>
    </source>
</reference>
<proteinExistence type="predicted"/>
<dbReference type="Proteomes" id="UP001215712">
    <property type="component" value="Unassembled WGS sequence"/>
</dbReference>
<evidence type="ECO:0000313" key="2">
    <source>
        <dbReference type="EMBL" id="KAJ5703374.1"/>
    </source>
</evidence>
<comment type="caution">
    <text evidence="2">The sequence shown here is derived from an EMBL/GenBank/DDBJ whole genome shotgun (WGS) entry which is preliminary data.</text>
</comment>
<keyword evidence="3" id="KW-1185">Reference proteome</keyword>
<sequence>MKSTVASLFLALAATTAGSPSTDPSTITFRLTNYNGASPPIDEPYPPNRNVLVSTSEGAHSFLGVSNDVAHGLATINNG</sequence>
<feature type="signal peptide" evidence="1">
    <location>
        <begin position="1"/>
        <end position="18"/>
    </location>
</feature>
<gene>
    <name evidence="2" type="ORF">N7493_011763</name>
</gene>
<evidence type="ECO:0000313" key="3">
    <source>
        <dbReference type="Proteomes" id="UP001215712"/>
    </source>
</evidence>
<feature type="chain" id="PRO_5041997943" evidence="1">
    <location>
        <begin position="19"/>
        <end position="79"/>
    </location>
</feature>
<protein>
    <submittedName>
        <fullName evidence="2">Uncharacterized protein</fullName>
    </submittedName>
</protein>